<gene>
    <name evidence="2" type="ORF">SKAU_G00279540</name>
</gene>
<name>A0A9Q1INW1_SYNKA</name>
<accession>A0A9Q1INW1</accession>
<evidence type="ECO:0000256" key="1">
    <source>
        <dbReference type="SAM" id="MobiDB-lite"/>
    </source>
</evidence>
<evidence type="ECO:0000313" key="3">
    <source>
        <dbReference type="Proteomes" id="UP001152622"/>
    </source>
</evidence>
<evidence type="ECO:0000313" key="2">
    <source>
        <dbReference type="EMBL" id="KAJ8346553.1"/>
    </source>
</evidence>
<feature type="region of interest" description="Disordered" evidence="1">
    <location>
        <begin position="52"/>
        <end position="137"/>
    </location>
</feature>
<sequence>MSRFGPESISYTEGFWSCQCLSGTLRRSTMGSCAAGRRCTASFAASPLQECTAPAPSWPLSRPANRRQNPTIIVESPLAPSSSPPPRTPVKEEEERKKGQQTRNEELANPYPQPLLRDKPLQGSTQSLSSTEHDTYL</sequence>
<organism evidence="2 3">
    <name type="scientific">Synaphobranchus kaupii</name>
    <name type="common">Kaup's arrowtooth eel</name>
    <dbReference type="NCBI Taxonomy" id="118154"/>
    <lineage>
        <taxon>Eukaryota</taxon>
        <taxon>Metazoa</taxon>
        <taxon>Chordata</taxon>
        <taxon>Craniata</taxon>
        <taxon>Vertebrata</taxon>
        <taxon>Euteleostomi</taxon>
        <taxon>Actinopterygii</taxon>
        <taxon>Neopterygii</taxon>
        <taxon>Teleostei</taxon>
        <taxon>Anguilliformes</taxon>
        <taxon>Synaphobranchidae</taxon>
        <taxon>Synaphobranchus</taxon>
    </lineage>
</organism>
<keyword evidence="3" id="KW-1185">Reference proteome</keyword>
<dbReference type="EMBL" id="JAINUF010000011">
    <property type="protein sequence ID" value="KAJ8346553.1"/>
    <property type="molecule type" value="Genomic_DNA"/>
</dbReference>
<protein>
    <submittedName>
        <fullName evidence="2">Uncharacterized protein</fullName>
    </submittedName>
</protein>
<dbReference type="Proteomes" id="UP001152622">
    <property type="component" value="Chromosome 11"/>
</dbReference>
<dbReference type="AlphaFoldDB" id="A0A9Q1INW1"/>
<feature type="compositionally biased region" description="Basic and acidic residues" evidence="1">
    <location>
        <begin position="89"/>
        <end position="106"/>
    </location>
</feature>
<reference evidence="2" key="1">
    <citation type="journal article" date="2023" name="Science">
        <title>Genome structures resolve the early diversification of teleost fishes.</title>
        <authorList>
            <person name="Parey E."/>
            <person name="Louis A."/>
            <person name="Montfort J."/>
            <person name="Bouchez O."/>
            <person name="Roques C."/>
            <person name="Iampietro C."/>
            <person name="Lluch J."/>
            <person name="Castinel A."/>
            <person name="Donnadieu C."/>
            <person name="Desvignes T."/>
            <person name="Floi Bucao C."/>
            <person name="Jouanno E."/>
            <person name="Wen M."/>
            <person name="Mejri S."/>
            <person name="Dirks R."/>
            <person name="Jansen H."/>
            <person name="Henkel C."/>
            <person name="Chen W.J."/>
            <person name="Zahm M."/>
            <person name="Cabau C."/>
            <person name="Klopp C."/>
            <person name="Thompson A.W."/>
            <person name="Robinson-Rechavi M."/>
            <person name="Braasch I."/>
            <person name="Lecointre G."/>
            <person name="Bobe J."/>
            <person name="Postlethwait J.H."/>
            <person name="Berthelot C."/>
            <person name="Roest Crollius H."/>
            <person name="Guiguen Y."/>
        </authorList>
    </citation>
    <scope>NUCLEOTIDE SEQUENCE</scope>
    <source>
        <strain evidence="2">WJC10195</strain>
    </source>
</reference>
<proteinExistence type="predicted"/>
<comment type="caution">
    <text evidence="2">The sequence shown here is derived from an EMBL/GenBank/DDBJ whole genome shotgun (WGS) entry which is preliminary data.</text>
</comment>